<feature type="compositionally biased region" description="Polar residues" evidence="1">
    <location>
        <begin position="86"/>
        <end position="96"/>
    </location>
</feature>
<feature type="region of interest" description="Disordered" evidence="1">
    <location>
        <begin position="28"/>
        <end position="329"/>
    </location>
</feature>
<sequence length="459" mass="50261">MKRYEFLVESATQDNKGLAEVVYSFKDTYGRNSPDSVSPPEEDDGVHENNHNDGNEIAVFDADEPSGDMDNVTDLRAQKEDAENMLAQQDGQSNEPYSGEDDDLLGYQTHQKNCDEGDDNVKFDTLEPSGDKGEAITQQEEEENRVSQQARRSNEPDAGDDDLIDYEMGGGDVEAEIDAEIDADDTRTTRADPLIEKDEGSTELGVVVDGEANGDDEQEGLDKDIETENTQGSAQYNQGSLHDEGSINYDSDQDQGGRDASVAGMPVAYGGEHVSEQGFDPNLIDNSAPANPSNDTSNGQEEDGHCDQRRGSGGTNVANSQNPIHYSESNDATAVAVAVDEDLIDYEGVDEMNHGVLESKDECKNWPNLEERNVNTLMAERDTEREIYITNKLATEGQNLAYDGNDDDLIDYSDDKADAVNYETANKFTKGGDVKSEFYDTSPYPAHGKKNHDRILNAG</sequence>
<evidence type="ECO:0000313" key="3">
    <source>
        <dbReference type="Proteomes" id="UP000224854"/>
    </source>
</evidence>
<feature type="compositionally biased region" description="Basic and acidic residues" evidence="1">
    <location>
        <begin position="184"/>
        <end position="200"/>
    </location>
</feature>
<comment type="caution">
    <text evidence="2">The sequence shown here is derived from an EMBL/GenBank/DDBJ whole genome shotgun (WGS) entry which is preliminary data.</text>
</comment>
<protein>
    <submittedName>
        <fullName evidence="2">Uncharacterized protein</fullName>
    </submittedName>
</protein>
<evidence type="ECO:0000313" key="2">
    <source>
        <dbReference type="EMBL" id="PHH70707.1"/>
    </source>
</evidence>
<feature type="compositionally biased region" description="Basic and acidic residues" evidence="1">
    <location>
        <begin position="112"/>
        <end position="134"/>
    </location>
</feature>
<feature type="compositionally biased region" description="Acidic residues" evidence="1">
    <location>
        <begin position="173"/>
        <end position="183"/>
    </location>
</feature>
<accession>A0A2C5YPL9</accession>
<dbReference type="AlphaFoldDB" id="A0A2C5YPL9"/>
<keyword evidence="3" id="KW-1185">Reference proteome</keyword>
<proteinExistence type="predicted"/>
<gene>
    <name evidence="2" type="ORF">CDD82_6966</name>
</gene>
<reference evidence="2 3" key="1">
    <citation type="submission" date="2017-06" db="EMBL/GenBank/DDBJ databases">
        <title>Ant-infecting Ophiocordyceps genomes reveal a high diversity of potential behavioral manipulation genes and a possible major role for enterotoxins.</title>
        <authorList>
            <person name="De Bekker C."/>
            <person name="Evans H.C."/>
            <person name="Brachmann A."/>
            <person name="Hughes D.P."/>
        </authorList>
    </citation>
    <scope>NUCLEOTIDE SEQUENCE [LARGE SCALE GENOMIC DNA]</scope>
    <source>
        <strain evidence="2 3">1348a</strain>
    </source>
</reference>
<dbReference type="Proteomes" id="UP000224854">
    <property type="component" value="Unassembled WGS sequence"/>
</dbReference>
<feature type="compositionally biased region" description="Polar residues" evidence="1">
    <location>
        <begin position="284"/>
        <end position="299"/>
    </location>
</feature>
<feature type="compositionally biased region" description="Polar residues" evidence="1">
    <location>
        <begin position="315"/>
        <end position="329"/>
    </location>
</feature>
<feature type="compositionally biased region" description="Polar residues" evidence="1">
    <location>
        <begin position="228"/>
        <end position="240"/>
    </location>
</feature>
<organism evidence="2 3">
    <name type="scientific">Ophiocordyceps australis</name>
    <dbReference type="NCBI Taxonomy" id="1399860"/>
    <lineage>
        <taxon>Eukaryota</taxon>
        <taxon>Fungi</taxon>
        <taxon>Dikarya</taxon>
        <taxon>Ascomycota</taxon>
        <taxon>Pezizomycotina</taxon>
        <taxon>Sordariomycetes</taxon>
        <taxon>Hypocreomycetidae</taxon>
        <taxon>Hypocreales</taxon>
        <taxon>Ophiocordycipitaceae</taxon>
        <taxon>Ophiocordyceps</taxon>
    </lineage>
</organism>
<name>A0A2C5YPL9_9HYPO</name>
<evidence type="ECO:0000256" key="1">
    <source>
        <dbReference type="SAM" id="MobiDB-lite"/>
    </source>
</evidence>
<dbReference type="EMBL" id="NJEU01000765">
    <property type="protein sequence ID" value="PHH70707.1"/>
    <property type="molecule type" value="Genomic_DNA"/>
</dbReference>